<dbReference type="HAMAP" id="MF_00791">
    <property type="entry name" value="ApaG"/>
    <property type="match status" value="1"/>
</dbReference>
<dbReference type="EMBL" id="JAUSVK010000001">
    <property type="protein sequence ID" value="MDQ0392600.1"/>
    <property type="molecule type" value="Genomic_DNA"/>
</dbReference>
<dbReference type="InterPro" id="IPR036767">
    <property type="entry name" value="ApaG_sf"/>
</dbReference>
<dbReference type="InterPro" id="IPR007474">
    <property type="entry name" value="ApaG_domain"/>
</dbReference>
<accession>A0ABU0FDB6</accession>
<evidence type="ECO:0000313" key="4">
    <source>
        <dbReference type="EMBL" id="MDQ0392600.1"/>
    </source>
</evidence>
<gene>
    <name evidence="2" type="primary">apaG</name>
    <name evidence="4" type="ORF">J3R73_002392</name>
</gene>
<dbReference type="PROSITE" id="PS51087">
    <property type="entry name" value="APAG"/>
    <property type="match status" value="1"/>
</dbReference>
<evidence type="ECO:0000313" key="5">
    <source>
        <dbReference type="Proteomes" id="UP001237448"/>
    </source>
</evidence>
<reference evidence="4 5" key="1">
    <citation type="submission" date="2023-07" db="EMBL/GenBank/DDBJ databases">
        <title>Genomic Encyclopedia of Type Strains, Phase IV (KMG-IV): sequencing the most valuable type-strain genomes for metagenomic binning, comparative biology and taxonomic classification.</title>
        <authorList>
            <person name="Goeker M."/>
        </authorList>
    </citation>
    <scope>NUCLEOTIDE SEQUENCE [LARGE SCALE GENOMIC DNA]</scope>
    <source>
        <strain evidence="4 5">DSM 5896</strain>
    </source>
</reference>
<sequence length="130" mass="14803">MYRSITRHIQVTVQPQFLPEESRPDEGRYFWAYTIEIVNRGPQTVQLRSRKWEITDERGRREEVRGAGVVGEQPVLDPGERFEYTSGCPLSTPSGVMVGTYQMVSDSGEAFDVDIPAFSLDSPHVRRVVN</sequence>
<dbReference type="RefSeq" id="WP_307426731.1">
    <property type="nucleotide sequence ID" value="NZ_JAUSVK010000001.1"/>
</dbReference>
<evidence type="ECO:0000256" key="2">
    <source>
        <dbReference type="HAMAP-Rule" id="MF_00791"/>
    </source>
</evidence>
<dbReference type="NCBIfam" id="NF003967">
    <property type="entry name" value="PRK05461.1"/>
    <property type="match status" value="1"/>
</dbReference>
<dbReference type="PANTHER" id="PTHR14289">
    <property type="entry name" value="F-BOX ONLY PROTEIN 3"/>
    <property type="match status" value="1"/>
</dbReference>
<evidence type="ECO:0000256" key="1">
    <source>
        <dbReference type="ARBA" id="ARBA00017693"/>
    </source>
</evidence>
<keyword evidence="5" id="KW-1185">Reference proteome</keyword>
<dbReference type="Proteomes" id="UP001237448">
    <property type="component" value="Unassembled WGS sequence"/>
</dbReference>
<name>A0ABU0FDB6_9HYPH</name>
<comment type="caution">
    <text evidence="4">The sequence shown here is derived from an EMBL/GenBank/DDBJ whole genome shotgun (WGS) entry which is preliminary data.</text>
</comment>
<dbReference type="PANTHER" id="PTHR14289:SF16">
    <property type="entry name" value="POLYMERASE DELTA-INTERACTING PROTEIN 2"/>
    <property type="match status" value="1"/>
</dbReference>
<dbReference type="Pfam" id="PF04379">
    <property type="entry name" value="DUF525"/>
    <property type="match status" value="1"/>
</dbReference>
<proteinExistence type="inferred from homology"/>
<dbReference type="SUPFAM" id="SSF110069">
    <property type="entry name" value="ApaG-like"/>
    <property type="match status" value="1"/>
</dbReference>
<protein>
    <recommendedName>
        <fullName evidence="1 2">Protein ApaG</fullName>
    </recommendedName>
</protein>
<feature type="domain" description="ApaG" evidence="3">
    <location>
        <begin position="3"/>
        <end position="127"/>
    </location>
</feature>
<organism evidence="4 5">
    <name type="scientific">Labrys monachus</name>
    <dbReference type="NCBI Taxonomy" id="217067"/>
    <lineage>
        <taxon>Bacteria</taxon>
        <taxon>Pseudomonadati</taxon>
        <taxon>Pseudomonadota</taxon>
        <taxon>Alphaproteobacteria</taxon>
        <taxon>Hyphomicrobiales</taxon>
        <taxon>Xanthobacteraceae</taxon>
        <taxon>Labrys</taxon>
    </lineage>
</organism>
<evidence type="ECO:0000259" key="3">
    <source>
        <dbReference type="PROSITE" id="PS51087"/>
    </source>
</evidence>
<dbReference type="Gene3D" id="2.60.40.1470">
    <property type="entry name" value="ApaG domain"/>
    <property type="match status" value="1"/>
</dbReference>
<dbReference type="InterPro" id="IPR023065">
    <property type="entry name" value="Uncharacterised_ApaG"/>
</dbReference>